<sequence>MPSILNLPVLTLGFVPSTLPSGERPAERDIDRNALVAISPDREELFMNRDMPIDGIRQSLKLRIGPGHWVHQTKRRANEEFRDATARTSALLIRQKAQDENKPPVPRLQLQRMHSSVSLNRDPRPRTHSETGLARPTAGTGGNAWESFVFVTTPLQVISPRPLDPTHILVVHSEPLVVTKSGKNILPRSGLDGVKPSFPNMDIVINDVLFALGAPNLVAVNGKQSLPRRLHKELPRVLLHVPSLETFPEVIVYLHSYNQADLFRKLIPEWMRDLMHPLPLPATLLKEAPFVAPTPHKARGPASILGRLAAASRSNLKLASSASSTYSVDTVSSGISRLSIDSTATYEHNADTIARDIVDSLPFFSSKEPLDDELVGTVSTLNALKANLEFLGYYGKAVWDELEMSLTILTRALIHRASVAEAE</sequence>
<reference evidence="2 3" key="1">
    <citation type="journal article" date="2024" name="J Genomics">
        <title>Draft genome sequencing and assembly of Favolaschia claudopus CIRM-BRFM 2984 isolated from oak limbs.</title>
        <authorList>
            <person name="Navarro D."/>
            <person name="Drula E."/>
            <person name="Chaduli D."/>
            <person name="Cazenave R."/>
            <person name="Ahrendt S."/>
            <person name="Wang J."/>
            <person name="Lipzen A."/>
            <person name="Daum C."/>
            <person name="Barry K."/>
            <person name="Grigoriev I.V."/>
            <person name="Favel A."/>
            <person name="Rosso M.N."/>
            <person name="Martin F."/>
        </authorList>
    </citation>
    <scope>NUCLEOTIDE SEQUENCE [LARGE SCALE GENOMIC DNA]</scope>
    <source>
        <strain evidence="2 3">CIRM-BRFM 2984</strain>
    </source>
</reference>
<gene>
    <name evidence="2" type="ORF">R3P38DRAFT_2891100</name>
</gene>
<protein>
    <submittedName>
        <fullName evidence="2">Uncharacterized protein</fullName>
    </submittedName>
</protein>
<evidence type="ECO:0000313" key="3">
    <source>
        <dbReference type="Proteomes" id="UP001362999"/>
    </source>
</evidence>
<accession>A0AAW0CV39</accession>
<dbReference type="AlphaFoldDB" id="A0AAW0CV39"/>
<proteinExistence type="predicted"/>
<dbReference type="Proteomes" id="UP001362999">
    <property type="component" value="Unassembled WGS sequence"/>
</dbReference>
<name>A0AAW0CV39_9AGAR</name>
<evidence type="ECO:0000313" key="2">
    <source>
        <dbReference type="EMBL" id="KAK7042542.1"/>
    </source>
</evidence>
<evidence type="ECO:0000256" key="1">
    <source>
        <dbReference type="SAM" id="MobiDB-lite"/>
    </source>
</evidence>
<comment type="caution">
    <text evidence="2">The sequence shown here is derived from an EMBL/GenBank/DDBJ whole genome shotgun (WGS) entry which is preliminary data.</text>
</comment>
<dbReference type="EMBL" id="JAWWNJ010000013">
    <property type="protein sequence ID" value="KAK7042542.1"/>
    <property type="molecule type" value="Genomic_DNA"/>
</dbReference>
<organism evidence="2 3">
    <name type="scientific">Favolaschia claudopus</name>
    <dbReference type="NCBI Taxonomy" id="2862362"/>
    <lineage>
        <taxon>Eukaryota</taxon>
        <taxon>Fungi</taxon>
        <taxon>Dikarya</taxon>
        <taxon>Basidiomycota</taxon>
        <taxon>Agaricomycotina</taxon>
        <taxon>Agaricomycetes</taxon>
        <taxon>Agaricomycetidae</taxon>
        <taxon>Agaricales</taxon>
        <taxon>Marasmiineae</taxon>
        <taxon>Mycenaceae</taxon>
        <taxon>Favolaschia</taxon>
    </lineage>
</organism>
<keyword evidence="3" id="KW-1185">Reference proteome</keyword>
<feature type="region of interest" description="Disordered" evidence="1">
    <location>
        <begin position="114"/>
        <end position="139"/>
    </location>
</feature>